<dbReference type="HAMAP" id="MF_01147">
    <property type="entry name" value="Lgt"/>
    <property type="match status" value="1"/>
</dbReference>
<dbReference type="AlphaFoldDB" id="A0A2P6CBS8"/>
<organism evidence="8 9">
    <name type="scientific">Polaribacter butkevichii</name>
    <dbReference type="NCBI Taxonomy" id="218490"/>
    <lineage>
        <taxon>Bacteria</taxon>
        <taxon>Pseudomonadati</taxon>
        <taxon>Bacteroidota</taxon>
        <taxon>Flavobacteriia</taxon>
        <taxon>Flavobacteriales</taxon>
        <taxon>Flavobacteriaceae</taxon>
    </lineage>
</organism>
<evidence type="ECO:0000313" key="9">
    <source>
        <dbReference type="Proteomes" id="UP000247345"/>
    </source>
</evidence>
<evidence type="ECO:0000256" key="2">
    <source>
        <dbReference type="ARBA" id="ARBA00022475"/>
    </source>
</evidence>
<evidence type="ECO:0000256" key="7">
    <source>
        <dbReference type="HAMAP-Rule" id="MF_01147"/>
    </source>
</evidence>
<feature type="transmembrane region" description="Helical" evidence="7">
    <location>
        <begin position="109"/>
        <end position="131"/>
    </location>
</feature>
<dbReference type="GO" id="GO:0042158">
    <property type="term" value="P:lipoprotein biosynthetic process"/>
    <property type="evidence" value="ECO:0007669"/>
    <property type="project" value="UniProtKB-UniRule"/>
</dbReference>
<dbReference type="RefSeq" id="WP_105048027.1">
    <property type="nucleotide sequence ID" value="NZ_CP150661.1"/>
</dbReference>
<feature type="transmembrane region" description="Helical" evidence="7">
    <location>
        <begin position="195"/>
        <end position="213"/>
    </location>
</feature>
<dbReference type="Pfam" id="PF01790">
    <property type="entry name" value="LGT"/>
    <property type="match status" value="1"/>
</dbReference>
<comment type="subcellular location">
    <subcellularLocation>
        <location evidence="7">Cell membrane</location>
        <topology evidence="7">Multi-pass membrane protein</topology>
    </subcellularLocation>
</comment>
<name>A0A2P6CBS8_9FLAO</name>
<dbReference type="EC" id="2.5.1.145" evidence="7"/>
<evidence type="ECO:0000256" key="1">
    <source>
        <dbReference type="ARBA" id="ARBA00007150"/>
    </source>
</evidence>
<keyword evidence="8" id="KW-0449">Lipoprotein</keyword>
<keyword evidence="2 7" id="KW-1003">Cell membrane</keyword>
<comment type="caution">
    <text evidence="8">The sequence shown here is derived from an EMBL/GenBank/DDBJ whole genome shotgun (WGS) entry which is preliminary data.</text>
</comment>
<comment type="function">
    <text evidence="7">Catalyzes the transfer of the diacylglyceryl group from phosphatidylglycerol to the sulfhydryl group of the N-terminal cysteine of a prolipoprotein, the first step in the formation of mature lipoproteins.</text>
</comment>
<keyword evidence="5 7" id="KW-1133">Transmembrane helix</keyword>
<sequence length="286" mass="33232">MSFLAITWNPSIGIDLGFFTVRWYSLMFVAAFLLGLRLMKKIYVEDKIPEEKLDVLFMYVFVSMLVGMRLGDVFFYSWSYYQNHLLEIFLPIKESANDSLFGIIKGWKFTGFTGFASHGAAIGIPIALYFYAKKHLQKPWLFILDRLAIMVALAGFFIRFGNFFNSEIYGKETGSSFGVIFKAAGETVPRHPTQLYEAFSYLALFFVMWHLYWKTDKKQQTGYLFGLFMVVLWSLRFFIEFLKEAQVDGREDWVFNSLNTGQVLSIPLVLIGLWLMFKKSKETAKQ</sequence>
<protein>
    <recommendedName>
        <fullName evidence="7">Phosphatidylglycerol--prolipoprotein diacylglyceryl transferase</fullName>
        <ecNumber evidence="7">2.5.1.145</ecNumber>
    </recommendedName>
</protein>
<feature type="binding site" evidence="7">
    <location>
        <position position="159"/>
    </location>
    <ligand>
        <name>a 1,2-diacyl-sn-glycero-3-phospho-(1'-sn-glycerol)</name>
        <dbReference type="ChEBI" id="CHEBI:64716"/>
    </ligand>
</feature>
<dbReference type="PANTHER" id="PTHR30589:SF0">
    <property type="entry name" value="PHOSPHATIDYLGLYCEROL--PROLIPOPROTEIN DIACYLGLYCERYL TRANSFERASE"/>
    <property type="match status" value="1"/>
</dbReference>
<comment type="pathway">
    <text evidence="7">Protein modification; lipoprotein biosynthesis (diacylglyceryl transfer).</text>
</comment>
<keyword evidence="6 7" id="KW-0472">Membrane</keyword>
<dbReference type="InterPro" id="IPR001640">
    <property type="entry name" value="Lgt"/>
</dbReference>
<feature type="transmembrane region" description="Helical" evidence="7">
    <location>
        <begin position="259"/>
        <end position="277"/>
    </location>
</feature>
<feature type="transmembrane region" description="Helical" evidence="7">
    <location>
        <begin position="222"/>
        <end position="239"/>
    </location>
</feature>
<accession>A0A2P6CBS8</accession>
<dbReference type="UniPathway" id="UPA00664"/>
<dbReference type="NCBIfam" id="TIGR00544">
    <property type="entry name" value="lgt"/>
    <property type="match status" value="1"/>
</dbReference>
<dbReference type="PANTHER" id="PTHR30589">
    <property type="entry name" value="PROLIPOPROTEIN DIACYLGLYCERYL TRANSFERASE"/>
    <property type="match status" value="1"/>
</dbReference>
<keyword evidence="3 7" id="KW-0808">Transferase</keyword>
<dbReference type="EMBL" id="MSCK01000001">
    <property type="protein sequence ID" value="PQJ72365.1"/>
    <property type="molecule type" value="Genomic_DNA"/>
</dbReference>
<evidence type="ECO:0000256" key="5">
    <source>
        <dbReference type="ARBA" id="ARBA00022989"/>
    </source>
</evidence>
<gene>
    <name evidence="7" type="primary">lgt</name>
    <name evidence="8" type="ORF">BTO14_03465</name>
</gene>
<evidence type="ECO:0000256" key="4">
    <source>
        <dbReference type="ARBA" id="ARBA00022692"/>
    </source>
</evidence>
<keyword evidence="9" id="KW-1185">Reference proteome</keyword>
<evidence type="ECO:0000256" key="3">
    <source>
        <dbReference type="ARBA" id="ARBA00022679"/>
    </source>
</evidence>
<evidence type="ECO:0000313" key="8">
    <source>
        <dbReference type="EMBL" id="PQJ72365.1"/>
    </source>
</evidence>
<dbReference type="GO" id="GO:0008961">
    <property type="term" value="F:phosphatidylglycerol-prolipoprotein diacylglyceryl transferase activity"/>
    <property type="evidence" value="ECO:0007669"/>
    <property type="project" value="UniProtKB-UniRule"/>
</dbReference>
<feature type="transmembrane region" description="Helical" evidence="7">
    <location>
        <begin position="12"/>
        <end position="36"/>
    </location>
</feature>
<comment type="similarity">
    <text evidence="1 7">Belongs to the Lgt family.</text>
</comment>
<feature type="transmembrane region" description="Helical" evidence="7">
    <location>
        <begin position="56"/>
        <end position="78"/>
    </location>
</feature>
<dbReference type="Proteomes" id="UP000247345">
    <property type="component" value="Unassembled WGS sequence"/>
</dbReference>
<feature type="transmembrane region" description="Helical" evidence="7">
    <location>
        <begin position="143"/>
        <end position="161"/>
    </location>
</feature>
<keyword evidence="4 7" id="KW-0812">Transmembrane</keyword>
<proteinExistence type="inferred from homology"/>
<comment type="catalytic activity">
    <reaction evidence="7">
        <text>L-cysteinyl-[prolipoprotein] + a 1,2-diacyl-sn-glycero-3-phospho-(1'-sn-glycerol) = an S-1,2-diacyl-sn-glyceryl-L-cysteinyl-[prolipoprotein] + sn-glycerol 1-phosphate + H(+)</text>
        <dbReference type="Rhea" id="RHEA:56712"/>
        <dbReference type="Rhea" id="RHEA-COMP:14679"/>
        <dbReference type="Rhea" id="RHEA-COMP:14680"/>
        <dbReference type="ChEBI" id="CHEBI:15378"/>
        <dbReference type="ChEBI" id="CHEBI:29950"/>
        <dbReference type="ChEBI" id="CHEBI:57685"/>
        <dbReference type="ChEBI" id="CHEBI:64716"/>
        <dbReference type="ChEBI" id="CHEBI:140658"/>
        <dbReference type="EC" id="2.5.1.145"/>
    </reaction>
</comment>
<dbReference type="OrthoDB" id="871140at2"/>
<reference evidence="8 9" key="1">
    <citation type="submission" date="2016-12" db="EMBL/GenBank/DDBJ databases">
        <title>Trade-off between light-utilization and light-protection in marine flavobacteria.</title>
        <authorList>
            <person name="Kumagai Y."/>
            <person name="Yoshizawa S."/>
            <person name="Kogure K."/>
            <person name="Iwasaki W."/>
        </authorList>
    </citation>
    <scope>NUCLEOTIDE SEQUENCE [LARGE SCALE GENOMIC DNA]</scope>
    <source>
        <strain evidence="8 9">KCTC 12100</strain>
    </source>
</reference>
<dbReference type="GO" id="GO:0005886">
    <property type="term" value="C:plasma membrane"/>
    <property type="evidence" value="ECO:0007669"/>
    <property type="project" value="UniProtKB-SubCell"/>
</dbReference>
<evidence type="ECO:0000256" key="6">
    <source>
        <dbReference type="ARBA" id="ARBA00023136"/>
    </source>
</evidence>
<dbReference type="PROSITE" id="PS01311">
    <property type="entry name" value="LGT"/>
    <property type="match status" value="1"/>
</dbReference>